<proteinExistence type="predicted"/>
<dbReference type="EMBL" id="HE575318">
    <property type="protein sequence ID" value="CCC90353.1"/>
    <property type="molecule type" value="Genomic_DNA"/>
</dbReference>
<protein>
    <submittedName>
        <fullName evidence="1">Uncharacterized protein</fullName>
    </submittedName>
</protein>
<name>G0UME7_TRYCI</name>
<accession>G0UME7</accession>
<dbReference type="VEuPathDB" id="TriTrypDB:TcIL3000_5_400"/>
<reference evidence="1" key="1">
    <citation type="journal article" date="2012" name="Proc. Natl. Acad. Sci. U.S.A.">
        <title>Antigenic diversity is generated by distinct evolutionary mechanisms in African trypanosome species.</title>
        <authorList>
            <person name="Jackson A.P."/>
            <person name="Berry A."/>
            <person name="Aslett M."/>
            <person name="Allison H.C."/>
            <person name="Burton P."/>
            <person name="Vavrova-Anderson J."/>
            <person name="Brown R."/>
            <person name="Browne H."/>
            <person name="Corton N."/>
            <person name="Hauser H."/>
            <person name="Gamble J."/>
            <person name="Gilderthorp R."/>
            <person name="Marcello L."/>
            <person name="McQuillan J."/>
            <person name="Otto T.D."/>
            <person name="Quail M.A."/>
            <person name="Sanders M.J."/>
            <person name="van Tonder A."/>
            <person name="Ginger M.L."/>
            <person name="Field M.C."/>
            <person name="Barry J.D."/>
            <person name="Hertz-Fowler C."/>
            <person name="Berriman M."/>
        </authorList>
    </citation>
    <scope>NUCLEOTIDE SEQUENCE</scope>
    <source>
        <strain evidence="1">IL3000</strain>
    </source>
</reference>
<sequence length="701" mass="75116">MFGRTVTPLKPSRRQTSHVWKYLEGCPLPETLVDDIAGANLRSSAPLFSTIPRYIVTAESRLSKLFFHHALYPAGGARCPCRVVVVRGGRGVRVQSYAAAPATGCGGEGVYQHKHRDPARRSFFYARPPTVDSFGGSHGPTSPDGEDVEASRRVPVDGLLSSLCGVIEDHFTAPWKGCEGAVLDESSADCRIQREKLRVALAEVLSGGQGGLVTREGNWASDASPLGLVEALLKERAPYQSSSFYVHAQLPPSALFMGKVEVATSPERPRDSLLPQHPAQGIRETRRSAELPAVVRLAGGLEPVVHFAVGTPLSVRRPKASQQALPREGSLAMDTLPFGHVQCLLHVRTRGARHGAPSTSEMPSPACGENPPVSGNAPLNARLCDIRSMTSNVSKPPSVVQHRAQNVIEPWKLGISLDPKVPLIARTVTESRFTPSHGSKCSGGTIDIDNDGEVKCSLGVTAGPGDLTSPHVMQMGALLGRDDCETYLLPQRELLLTFHVPEKAAAMCAAQNEERLRRQAALGYSAPSYAFAEGLRTSARVLQGAQANIRAAEVASSAAVEGRSAAEVGSGAFPPKYEVRALPGDAIFVPRGWQYSVERIVGTAVMDVARRASPTSPYGAPRFSFRSGLHSKATVPHQRGGGGCSIADIVRVEVDAFVLCYKPYPVLTKEQAATYVAANYVQGGIDEFYEKGGNNVYHKYV</sequence>
<gene>
    <name evidence="1" type="ORF">TCIL3000_5_400</name>
</gene>
<evidence type="ECO:0000313" key="1">
    <source>
        <dbReference type="EMBL" id="CCC90353.1"/>
    </source>
</evidence>
<organism evidence="1">
    <name type="scientific">Trypanosoma congolense (strain IL3000)</name>
    <dbReference type="NCBI Taxonomy" id="1068625"/>
    <lineage>
        <taxon>Eukaryota</taxon>
        <taxon>Discoba</taxon>
        <taxon>Euglenozoa</taxon>
        <taxon>Kinetoplastea</taxon>
        <taxon>Metakinetoplastina</taxon>
        <taxon>Trypanosomatida</taxon>
        <taxon>Trypanosomatidae</taxon>
        <taxon>Trypanosoma</taxon>
        <taxon>Nannomonas</taxon>
    </lineage>
</organism>
<dbReference type="AlphaFoldDB" id="G0UME7"/>